<dbReference type="InterPro" id="IPR000938">
    <property type="entry name" value="CAP-Gly_domain"/>
</dbReference>
<dbReference type="PROSITE" id="PS50245">
    <property type="entry name" value="CAP_GLY_2"/>
    <property type="match status" value="1"/>
</dbReference>
<dbReference type="GO" id="GO:0005634">
    <property type="term" value="C:nucleus"/>
    <property type="evidence" value="ECO:0007669"/>
    <property type="project" value="TreeGrafter"/>
</dbReference>
<comment type="subcellular location">
    <subcellularLocation>
        <location evidence="1">Cytoplasm</location>
    </subcellularLocation>
</comment>
<accession>A0A8E2JPA8</accession>
<protein>
    <recommendedName>
        <fullName evidence="3">CAP-Gly domain-containing protein</fullName>
    </recommendedName>
</protein>
<dbReference type="EMBL" id="KV750600">
    <property type="protein sequence ID" value="OCL04099.1"/>
    <property type="molecule type" value="Genomic_DNA"/>
</dbReference>
<feature type="non-terminal residue" evidence="4">
    <location>
        <position position="1"/>
    </location>
</feature>
<dbReference type="SUPFAM" id="SSF74924">
    <property type="entry name" value="Cap-Gly domain"/>
    <property type="match status" value="1"/>
</dbReference>
<organism evidence="4 5">
    <name type="scientific">Glonium stellatum</name>
    <dbReference type="NCBI Taxonomy" id="574774"/>
    <lineage>
        <taxon>Eukaryota</taxon>
        <taxon>Fungi</taxon>
        <taxon>Dikarya</taxon>
        <taxon>Ascomycota</taxon>
        <taxon>Pezizomycotina</taxon>
        <taxon>Dothideomycetes</taxon>
        <taxon>Pleosporomycetidae</taxon>
        <taxon>Gloniales</taxon>
        <taxon>Gloniaceae</taxon>
        <taxon>Glonium</taxon>
    </lineage>
</organism>
<dbReference type="SMART" id="SM01052">
    <property type="entry name" value="CAP_GLY"/>
    <property type="match status" value="1"/>
</dbReference>
<gene>
    <name evidence="4" type="ORF">AOQ84DRAFT_301552</name>
</gene>
<dbReference type="PROSITE" id="PS00845">
    <property type="entry name" value="CAP_GLY_1"/>
    <property type="match status" value="1"/>
</dbReference>
<evidence type="ECO:0000256" key="1">
    <source>
        <dbReference type="ARBA" id="ARBA00004496"/>
    </source>
</evidence>
<dbReference type="PANTHER" id="PTHR18916:SF85">
    <property type="entry name" value="TUBULIN-FOLDING COFACTOR B"/>
    <property type="match status" value="1"/>
</dbReference>
<keyword evidence="5" id="KW-1185">Reference proteome</keyword>
<sequence>IALNARCQLLPARSDARRGRVAFLGPVPALPGPAGPWVGVELDEPTGKNDGAVAGERYFQCGKNCGVFVRPERVEVGEFPPLEVGEDMEEL</sequence>
<proteinExistence type="predicted"/>
<name>A0A8E2JPA8_9PEZI</name>
<keyword evidence="2" id="KW-0963">Cytoplasm</keyword>
<evidence type="ECO:0000313" key="4">
    <source>
        <dbReference type="EMBL" id="OCL04099.1"/>
    </source>
</evidence>
<dbReference type="Pfam" id="PF01302">
    <property type="entry name" value="CAP_GLY"/>
    <property type="match status" value="1"/>
</dbReference>
<dbReference type="GO" id="GO:0035371">
    <property type="term" value="C:microtubule plus-end"/>
    <property type="evidence" value="ECO:0007669"/>
    <property type="project" value="TreeGrafter"/>
</dbReference>
<dbReference type="GO" id="GO:0031122">
    <property type="term" value="P:cytoplasmic microtubule organization"/>
    <property type="evidence" value="ECO:0007669"/>
    <property type="project" value="TreeGrafter"/>
</dbReference>
<dbReference type="Proteomes" id="UP000250140">
    <property type="component" value="Unassembled WGS sequence"/>
</dbReference>
<feature type="domain" description="CAP-Gly" evidence="3">
    <location>
        <begin position="28"/>
        <end position="70"/>
    </location>
</feature>
<dbReference type="OrthoDB" id="5295208at2759"/>
<dbReference type="PANTHER" id="PTHR18916">
    <property type="entry name" value="DYNACTIN 1-RELATED MICROTUBULE-BINDING"/>
    <property type="match status" value="1"/>
</dbReference>
<dbReference type="AlphaFoldDB" id="A0A8E2JPA8"/>
<dbReference type="GO" id="GO:0051010">
    <property type="term" value="F:microtubule plus-end binding"/>
    <property type="evidence" value="ECO:0007669"/>
    <property type="project" value="TreeGrafter"/>
</dbReference>
<dbReference type="InterPro" id="IPR036859">
    <property type="entry name" value="CAP-Gly_dom_sf"/>
</dbReference>
<dbReference type="GO" id="GO:0005938">
    <property type="term" value="C:cell cortex"/>
    <property type="evidence" value="ECO:0007669"/>
    <property type="project" value="TreeGrafter"/>
</dbReference>
<reference evidence="4 5" key="1">
    <citation type="journal article" date="2016" name="Nat. Commun.">
        <title>Ectomycorrhizal ecology is imprinted in the genome of the dominant symbiotic fungus Cenococcum geophilum.</title>
        <authorList>
            <consortium name="DOE Joint Genome Institute"/>
            <person name="Peter M."/>
            <person name="Kohler A."/>
            <person name="Ohm R.A."/>
            <person name="Kuo A."/>
            <person name="Krutzmann J."/>
            <person name="Morin E."/>
            <person name="Arend M."/>
            <person name="Barry K.W."/>
            <person name="Binder M."/>
            <person name="Choi C."/>
            <person name="Clum A."/>
            <person name="Copeland A."/>
            <person name="Grisel N."/>
            <person name="Haridas S."/>
            <person name="Kipfer T."/>
            <person name="LaButti K."/>
            <person name="Lindquist E."/>
            <person name="Lipzen A."/>
            <person name="Maire R."/>
            <person name="Meier B."/>
            <person name="Mihaltcheva S."/>
            <person name="Molinier V."/>
            <person name="Murat C."/>
            <person name="Poggeler S."/>
            <person name="Quandt C.A."/>
            <person name="Sperisen C."/>
            <person name="Tritt A."/>
            <person name="Tisserant E."/>
            <person name="Crous P.W."/>
            <person name="Henrissat B."/>
            <person name="Nehls U."/>
            <person name="Egli S."/>
            <person name="Spatafora J.W."/>
            <person name="Grigoriev I.V."/>
            <person name="Martin F.M."/>
        </authorList>
    </citation>
    <scope>NUCLEOTIDE SEQUENCE [LARGE SCALE GENOMIC DNA]</scope>
    <source>
        <strain evidence="4 5">CBS 207.34</strain>
    </source>
</reference>
<evidence type="ECO:0000259" key="3">
    <source>
        <dbReference type="PROSITE" id="PS50245"/>
    </source>
</evidence>
<dbReference type="Gene3D" id="2.30.30.190">
    <property type="entry name" value="CAP Gly-rich-like domain"/>
    <property type="match status" value="1"/>
</dbReference>
<evidence type="ECO:0000313" key="5">
    <source>
        <dbReference type="Proteomes" id="UP000250140"/>
    </source>
</evidence>
<evidence type="ECO:0000256" key="2">
    <source>
        <dbReference type="ARBA" id="ARBA00022490"/>
    </source>
</evidence>